<dbReference type="InterPro" id="IPR038572">
    <property type="entry name" value="Stomagen_C_sf"/>
</dbReference>
<keyword evidence="3" id="KW-1185">Reference proteome</keyword>
<dbReference type="PANTHER" id="PTHR37239">
    <property type="entry name" value="EPIDERMAL PATTERNING FACTOR-LIKE PROTEIN 9"/>
    <property type="match status" value="1"/>
</dbReference>
<reference evidence="2 3" key="1">
    <citation type="journal article" date="2022" name="Nat. Plants">
        <title>Genomes of leafy and leafless Platanthera orchids illuminate the evolution of mycoheterotrophy.</title>
        <authorList>
            <person name="Li M.H."/>
            <person name="Liu K.W."/>
            <person name="Li Z."/>
            <person name="Lu H.C."/>
            <person name="Ye Q.L."/>
            <person name="Zhang D."/>
            <person name="Wang J.Y."/>
            <person name="Li Y.F."/>
            <person name="Zhong Z.M."/>
            <person name="Liu X."/>
            <person name="Yu X."/>
            <person name="Liu D.K."/>
            <person name="Tu X.D."/>
            <person name="Liu B."/>
            <person name="Hao Y."/>
            <person name="Liao X.Y."/>
            <person name="Jiang Y.T."/>
            <person name="Sun W.H."/>
            <person name="Chen J."/>
            <person name="Chen Y.Q."/>
            <person name="Ai Y."/>
            <person name="Zhai J.W."/>
            <person name="Wu S.S."/>
            <person name="Zhou Z."/>
            <person name="Hsiao Y.Y."/>
            <person name="Wu W.L."/>
            <person name="Chen Y.Y."/>
            <person name="Lin Y.F."/>
            <person name="Hsu J.L."/>
            <person name="Li C.Y."/>
            <person name="Wang Z.W."/>
            <person name="Zhao X."/>
            <person name="Zhong W.Y."/>
            <person name="Ma X.K."/>
            <person name="Ma L."/>
            <person name="Huang J."/>
            <person name="Chen G.Z."/>
            <person name="Huang M.Z."/>
            <person name="Huang L."/>
            <person name="Peng D.H."/>
            <person name="Luo Y.B."/>
            <person name="Zou S.Q."/>
            <person name="Chen S.P."/>
            <person name="Lan S."/>
            <person name="Tsai W.C."/>
            <person name="Van de Peer Y."/>
            <person name="Liu Z.J."/>
        </authorList>
    </citation>
    <scope>NUCLEOTIDE SEQUENCE [LARGE SCALE GENOMIC DNA]</scope>
    <source>
        <strain evidence="2">Lor288</strain>
    </source>
</reference>
<proteinExistence type="predicted"/>
<name>A0ABR2MBZ8_9ASPA</name>
<organism evidence="2 3">
    <name type="scientific">Platanthera guangdongensis</name>
    <dbReference type="NCBI Taxonomy" id="2320717"/>
    <lineage>
        <taxon>Eukaryota</taxon>
        <taxon>Viridiplantae</taxon>
        <taxon>Streptophyta</taxon>
        <taxon>Embryophyta</taxon>
        <taxon>Tracheophyta</taxon>
        <taxon>Spermatophyta</taxon>
        <taxon>Magnoliopsida</taxon>
        <taxon>Liliopsida</taxon>
        <taxon>Asparagales</taxon>
        <taxon>Orchidaceae</taxon>
        <taxon>Orchidoideae</taxon>
        <taxon>Orchideae</taxon>
        <taxon>Orchidinae</taxon>
        <taxon>Platanthera</taxon>
    </lineage>
</organism>
<dbReference type="PANTHER" id="PTHR37239:SF1">
    <property type="entry name" value="EPIDERMAL PATTERNING FACTOR-LIKE PROTEIN 9"/>
    <property type="match status" value="1"/>
</dbReference>
<accession>A0ABR2MBZ8</accession>
<dbReference type="Pfam" id="PF16851">
    <property type="entry name" value="Stomagen"/>
    <property type="match status" value="1"/>
</dbReference>
<dbReference type="EMBL" id="JBBWWR010000010">
    <property type="protein sequence ID" value="KAK8961114.1"/>
    <property type="molecule type" value="Genomic_DNA"/>
</dbReference>
<dbReference type="InterPro" id="IPR044858">
    <property type="entry name" value="Stomagen_C"/>
</dbReference>
<dbReference type="CDD" id="cd22743">
    <property type="entry name" value="stomagen-like"/>
    <property type="match status" value="1"/>
</dbReference>
<dbReference type="InterPro" id="IPR031753">
    <property type="entry name" value="Stomagen"/>
</dbReference>
<evidence type="ECO:0000259" key="1">
    <source>
        <dbReference type="Pfam" id="PF16851"/>
    </source>
</evidence>
<evidence type="ECO:0000313" key="2">
    <source>
        <dbReference type="EMBL" id="KAK8961114.1"/>
    </source>
</evidence>
<dbReference type="Gene3D" id="2.20.25.390">
    <property type="entry name" value="Stomagen"/>
    <property type="match status" value="1"/>
</dbReference>
<comment type="caution">
    <text evidence="2">The sequence shown here is derived from an EMBL/GenBank/DDBJ whole genome shotgun (WGS) entry which is preliminary data.</text>
</comment>
<protein>
    <submittedName>
        <fullName evidence="2">EPIDERMAL PATTERNING FACTOR-like protein 9</fullName>
    </submittedName>
</protein>
<gene>
    <name evidence="2" type="primary">EPFL9</name>
    <name evidence="2" type="ORF">KSP40_PGU002840</name>
</gene>
<feature type="domain" description="Stomagen C-terminal" evidence="1">
    <location>
        <begin position="192"/>
        <end position="239"/>
    </location>
</feature>
<dbReference type="Proteomes" id="UP001412067">
    <property type="component" value="Unassembled WGS sequence"/>
</dbReference>
<sequence>MICENTIRRKGKMPGAQRIRRLEDLWASSWMDDHSPTLARAVHSCVLRHETLSFEKLHSVWVFCAEVRFEEIEREREEAGVSAPVRCVSSSETVGSRELQEELEKSGPVDFQNMPHVLARWQGLSDLPNLTRQAARVGEVEAAVAGWWPGGRSPLALGTLIASSNSWGIKNSLQTKHYGSSWIVEEKNSNAARRLMIGSIAPHCTYNECRGCRFKCRAEQVPVDANDPMNSAYRYRCVCYN</sequence>
<evidence type="ECO:0000313" key="3">
    <source>
        <dbReference type="Proteomes" id="UP001412067"/>
    </source>
</evidence>